<dbReference type="Gene3D" id="3.90.25.10">
    <property type="entry name" value="UDP-galactose 4-epimerase, domain 1"/>
    <property type="match status" value="1"/>
</dbReference>
<evidence type="ECO:0000313" key="3">
    <source>
        <dbReference type="EMBL" id="SFY44521.1"/>
    </source>
</evidence>
<feature type="domain" description="NAD-dependent epimerase/dehydratase" evidence="2">
    <location>
        <begin position="14"/>
        <end position="231"/>
    </location>
</feature>
<protein>
    <submittedName>
        <fullName evidence="3">CDP-glucose 4,6-dehydratase</fullName>
    </submittedName>
</protein>
<reference evidence="3 4" key="1">
    <citation type="submission" date="2016-11" db="EMBL/GenBank/DDBJ databases">
        <authorList>
            <person name="Jaros S."/>
            <person name="Januszkiewicz K."/>
            <person name="Wedrychowicz H."/>
        </authorList>
    </citation>
    <scope>NUCLEOTIDE SEQUENCE [LARGE SCALE GENOMIC DNA]</scope>
    <source>
        <strain evidence="3 4">OK807</strain>
    </source>
</reference>
<dbReference type="InterPro" id="IPR036291">
    <property type="entry name" value="NAD(P)-bd_dom_sf"/>
</dbReference>
<evidence type="ECO:0000256" key="1">
    <source>
        <dbReference type="ARBA" id="ARBA00007637"/>
    </source>
</evidence>
<dbReference type="Pfam" id="PF01370">
    <property type="entry name" value="Epimerase"/>
    <property type="match status" value="1"/>
</dbReference>
<dbReference type="Proteomes" id="UP000181909">
    <property type="component" value="Unassembled WGS sequence"/>
</dbReference>
<dbReference type="InterPro" id="IPR001509">
    <property type="entry name" value="Epimerase_deHydtase"/>
</dbReference>
<dbReference type="PANTHER" id="PTHR43000">
    <property type="entry name" value="DTDP-D-GLUCOSE 4,6-DEHYDRATASE-RELATED"/>
    <property type="match status" value="1"/>
</dbReference>
<comment type="similarity">
    <text evidence="1">Belongs to the NAD(P)-dependent epimerase/dehydratase family.</text>
</comment>
<gene>
    <name evidence="3" type="ORF">SAMN02787144_104818</name>
</gene>
<proteinExistence type="inferred from homology"/>
<dbReference type="RefSeq" id="WP_072489533.1">
    <property type="nucleotide sequence ID" value="NZ_FPJO01000048.1"/>
</dbReference>
<accession>A0A1K2F9R5</accession>
<name>A0A1K2F9R5_STRAR</name>
<dbReference type="EMBL" id="FPJO01000048">
    <property type="protein sequence ID" value="SFY44521.1"/>
    <property type="molecule type" value="Genomic_DNA"/>
</dbReference>
<dbReference type="AlphaFoldDB" id="A0A1K2F9R5"/>
<sequence>MPDEPLSGYRGRRVLITGHNGFVGSWTTRRLGGLGAEVFGFSRSGRQPHAPMSEGVSVTFGDVSNRATVFEAMERYRPDIVLHLAAQPLVSEAVADPGTTVRANTLGTAHVLEAAVRTATVRSVVLMGTPGEPDQGVEDALDPYTASKSAGAALAAGFAHQATQRAAGRRSALHVRVVRPGVILGGDLTPGRLLPGVIDALNSGSPVRIRRPGDRRPWQHVLDVAQAVLSAGLAAAGAPSSAPSFEIRNLTQKSSLATVQHLVSTFLRHWGKPEWPMEIPVEDQLAGVTDPPAGSAAPSSQGGPVWDLDGTVAAAAWWYRAVQEDPTARARATDRQIHLYASDLRRLAASRAAASTELRKEP</sequence>
<organism evidence="3 4">
    <name type="scientific">Streptomyces atratus</name>
    <dbReference type="NCBI Taxonomy" id="1893"/>
    <lineage>
        <taxon>Bacteria</taxon>
        <taxon>Bacillati</taxon>
        <taxon>Actinomycetota</taxon>
        <taxon>Actinomycetes</taxon>
        <taxon>Kitasatosporales</taxon>
        <taxon>Streptomycetaceae</taxon>
        <taxon>Streptomyces</taxon>
    </lineage>
</organism>
<dbReference type="Gene3D" id="3.40.50.720">
    <property type="entry name" value="NAD(P)-binding Rossmann-like Domain"/>
    <property type="match status" value="1"/>
</dbReference>
<dbReference type="STRING" id="1893.SAMN02787144_104818"/>
<dbReference type="SUPFAM" id="SSF51735">
    <property type="entry name" value="NAD(P)-binding Rossmann-fold domains"/>
    <property type="match status" value="1"/>
</dbReference>
<evidence type="ECO:0000313" key="4">
    <source>
        <dbReference type="Proteomes" id="UP000181909"/>
    </source>
</evidence>
<dbReference type="OrthoDB" id="9779041at2"/>
<evidence type="ECO:0000259" key="2">
    <source>
        <dbReference type="Pfam" id="PF01370"/>
    </source>
</evidence>